<organism evidence="2 3">
    <name type="scientific">Romanomermis culicivorax</name>
    <name type="common">Nematode worm</name>
    <dbReference type="NCBI Taxonomy" id="13658"/>
    <lineage>
        <taxon>Eukaryota</taxon>
        <taxon>Metazoa</taxon>
        <taxon>Ecdysozoa</taxon>
        <taxon>Nematoda</taxon>
        <taxon>Enoplea</taxon>
        <taxon>Dorylaimia</taxon>
        <taxon>Mermithida</taxon>
        <taxon>Mermithoidea</taxon>
        <taxon>Mermithidae</taxon>
        <taxon>Romanomermis</taxon>
    </lineage>
</organism>
<dbReference type="AlphaFoldDB" id="A0A915JBW4"/>
<feature type="region of interest" description="Disordered" evidence="1">
    <location>
        <begin position="1"/>
        <end position="42"/>
    </location>
</feature>
<accession>A0A915JBW4</accession>
<evidence type="ECO:0000313" key="2">
    <source>
        <dbReference type="Proteomes" id="UP000887565"/>
    </source>
</evidence>
<proteinExistence type="predicted"/>
<dbReference type="Proteomes" id="UP000887565">
    <property type="component" value="Unplaced"/>
</dbReference>
<reference evidence="3" key="1">
    <citation type="submission" date="2022-11" db="UniProtKB">
        <authorList>
            <consortium name="WormBaseParasite"/>
        </authorList>
    </citation>
    <scope>IDENTIFICATION</scope>
</reference>
<evidence type="ECO:0000313" key="3">
    <source>
        <dbReference type="WBParaSite" id="nRc.2.0.1.t23988-RA"/>
    </source>
</evidence>
<protein>
    <submittedName>
        <fullName evidence="3">Uncharacterized protein</fullName>
    </submittedName>
</protein>
<feature type="compositionally biased region" description="Basic and acidic residues" evidence="1">
    <location>
        <begin position="21"/>
        <end position="37"/>
    </location>
</feature>
<name>A0A915JBW4_ROMCU</name>
<dbReference type="WBParaSite" id="nRc.2.0.1.t23988-RA">
    <property type="protein sequence ID" value="nRc.2.0.1.t23988-RA"/>
    <property type="gene ID" value="nRc.2.0.1.g23988"/>
</dbReference>
<evidence type="ECO:0000256" key="1">
    <source>
        <dbReference type="SAM" id="MobiDB-lite"/>
    </source>
</evidence>
<sequence length="84" mass="9877">MQIHKLDDQRPRNLHRSGVPQKDENDNPTNHLERRAEGPGAPLADCKLRKTLLGILQFLMREVHYFLRCMRHLTVKSGFFVKEK</sequence>
<keyword evidence="2" id="KW-1185">Reference proteome</keyword>
<feature type="compositionally biased region" description="Basic and acidic residues" evidence="1">
    <location>
        <begin position="1"/>
        <end position="11"/>
    </location>
</feature>